<keyword evidence="1" id="KW-1133">Transmembrane helix</keyword>
<comment type="caution">
    <text evidence="2">The sequence shown here is derived from an EMBL/GenBank/DDBJ whole genome shotgun (WGS) entry which is preliminary data.</text>
</comment>
<reference evidence="2 3" key="1">
    <citation type="journal article" date="2013" name="PLoS ONE">
        <title>Predicting the Proteins of Angomonas deanei, Strigomonas culicis and Their Respective Endosymbionts Reveals New Aspects of the Trypanosomatidae Family.</title>
        <authorList>
            <person name="Motta M.C."/>
            <person name="Martins A.C."/>
            <person name="de Souza S.S."/>
            <person name="Catta-Preta C.M."/>
            <person name="Silva R."/>
            <person name="Klein C.C."/>
            <person name="de Almeida L.G."/>
            <person name="de Lima Cunha O."/>
            <person name="Ciapina L.P."/>
            <person name="Brocchi M."/>
            <person name="Colabardini A.C."/>
            <person name="de Araujo Lima B."/>
            <person name="Machado C.R."/>
            <person name="de Almeida Soares C.M."/>
            <person name="Probst C.M."/>
            <person name="de Menezes C.B."/>
            <person name="Thompson C.E."/>
            <person name="Bartholomeu D.C."/>
            <person name="Gradia D.F."/>
            <person name="Pavoni D.P."/>
            <person name="Grisard E.C."/>
            <person name="Fantinatti-Garboggini F."/>
            <person name="Marchini F.K."/>
            <person name="Rodrigues-Luiz G.F."/>
            <person name="Wagner G."/>
            <person name="Goldman G.H."/>
            <person name="Fietto J.L."/>
            <person name="Elias M.C."/>
            <person name="Goldman M.H."/>
            <person name="Sagot M.F."/>
            <person name="Pereira M."/>
            <person name="Stoco P.H."/>
            <person name="de Mendonca-Neto R.P."/>
            <person name="Teixeira S.M."/>
            <person name="Maciel T.E."/>
            <person name="de Oliveira Mendes T.A."/>
            <person name="Urmenyi T.P."/>
            <person name="de Souza W."/>
            <person name="Schenkman S."/>
            <person name="de Vasconcelos A.T."/>
        </authorList>
    </citation>
    <scope>NUCLEOTIDE SEQUENCE [LARGE SCALE GENOMIC DNA]</scope>
</reference>
<dbReference type="EMBL" id="ATMH01010179">
    <property type="protein sequence ID" value="EPY17997.1"/>
    <property type="molecule type" value="Genomic_DNA"/>
</dbReference>
<evidence type="ECO:0000313" key="3">
    <source>
        <dbReference type="Proteomes" id="UP000015354"/>
    </source>
</evidence>
<keyword evidence="1" id="KW-0472">Membrane</keyword>
<feature type="transmembrane region" description="Helical" evidence="1">
    <location>
        <begin position="46"/>
        <end position="69"/>
    </location>
</feature>
<gene>
    <name evidence="2" type="ORF">STCU_10268</name>
</gene>
<evidence type="ECO:0000313" key="2">
    <source>
        <dbReference type="EMBL" id="EPY17997.1"/>
    </source>
</evidence>
<evidence type="ECO:0000256" key="1">
    <source>
        <dbReference type="SAM" id="Phobius"/>
    </source>
</evidence>
<dbReference type="Proteomes" id="UP000015354">
    <property type="component" value="Unassembled WGS sequence"/>
</dbReference>
<feature type="transmembrane region" description="Helical" evidence="1">
    <location>
        <begin position="12"/>
        <end position="31"/>
    </location>
</feature>
<keyword evidence="3" id="KW-1185">Reference proteome</keyword>
<proteinExistence type="predicted"/>
<protein>
    <submittedName>
        <fullName evidence="2">Uncharacterized protein</fullName>
    </submittedName>
</protein>
<accession>S9TIT7</accession>
<organism evidence="2 3">
    <name type="scientific">Strigomonas culicis</name>
    <dbReference type="NCBI Taxonomy" id="28005"/>
    <lineage>
        <taxon>Eukaryota</taxon>
        <taxon>Discoba</taxon>
        <taxon>Euglenozoa</taxon>
        <taxon>Kinetoplastea</taxon>
        <taxon>Metakinetoplastina</taxon>
        <taxon>Trypanosomatida</taxon>
        <taxon>Trypanosomatidae</taxon>
        <taxon>Strigomonadinae</taxon>
        <taxon>Strigomonas</taxon>
    </lineage>
</organism>
<dbReference type="AlphaFoldDB" id="S9TIT7"/>
<sequence>MHNRHDELGNSFFPPLSLVFFFPLRSVFPFFDQYLSFFFLLVSTNYLYSFCFHFLLFLFLCTSVFYLLLFL</sequence>
<name>S9TIT7_9TRYP</name>
<keyword evidence="1" id="KW-0812">Transmembrane</keyword>